<evidence type="ECO:0000313" key="2">
    <source>
        <dbReference type="EMBL" id="OSX64532.1"/>
    </source>
</evidence>
<gene>
    <name evidence="2" type="ORF">POSPLADRAFT_1032852</name>
</gene>
<organism evidence="2 3">
    <name type="scientific">Postia placenta MAD-698-R-SB12</name>
    <dbReference type="NCBI Taxonomy" id="670580"/>
    <lineage>
        <taxon>Eukaryota</taxon>
        <taxon>Fungi</taxon>
        <taxon>Dikarya</taxon>
        <taxon>Basidiomycota</taxon>
        <taxon>Agaricomycotina</taxon>
        <taxon>Agaricomycetes</taxon>
        <taxon>Polyporales</taxon>
        <taxon>Adustoporiaceae</taxon>
        <taxon>Rhodonia</taxon>
    </lineage>
</organism>
<dbReference type="RefSeq" id="XP_024341326.1">
    <property type="nucleotide sequence ID" value="XM_024476892.1"/>
</dbReference>
<dbReference type="Proteomes" id="UP000194127">
    <property type="component" value="Unassembled WGS sequence"/>
</dbReference>
<evidence type="ECO:0000256" key="1">
    <source>
        <dbReference type="SAM" id="MobiDB-lite"/>
    </source>
</evidence>
<evidence type="ECO:0000313" key="3">
    <source>
        <dbReference type="Proteomes" id="UP000194127"/>
    </source>
</evidence>
<dbReference type="AlphaFoldDB" id="A0A1X6N7Q1"/>
<keyword evidence="3" id="KW-1185">Reference proteome</keyword>
<protein>
    <submittedName>
        <fullName evidence="2">Uncharacterized protein</fullName>
    </submittedName>
</protein>
<proteinExistence type="predicted"/>
<sequence length="144" mass="16155">MVADVDLKELANIINHHGRTPAYGILWRLQERSDIKIKGIPTRVRRVAEAHRAKCVWLCDNKRNPLALVDLRWSPDLGDSGVVPGTWSLRWYGRSYVSTVSAPARRDPALLRLRPSGPADTTSPADTTTPILDNGWVHRLELSD</sequence>
<reference evidence="2 3" key="1">
    <citation type="submission" date="2017-04" db="EMBL/GenBank/DDBJ databases">
        <title>Genome Sequence of the Model Brown-Rot Fungus Postia placenta SB12.</title>
        <authorList>
            <consortium name="DOE Joint Genome Institute"/>
            <person name="Gaskell J."/>
            <person name="Kersten P."/>
            <person name="Larrondo L.F."/>
            <person name="Canessa P."/>
            <person name="Martinez D."/>
            <person name="Hibbett D."/>
            <person name="Schmoll M."/>
            <person name="Kubicek C.P."/>
            <person name="Martinez A.T."/>
            <person name="Yadav J."/>
            <person name="Master E."/>
            <person name="Magnuson J.K."/>
            <person name="James T."/>
            <person name="Yaver D."/>
            <person name="Berka R."/>
            <person name="Labutti K."/>
            <person name="Lipzen A."/>
            <person name="Aerts A."/>
            <person name="Barry K."/>
            <person name="Henrissat B."/>
            <person name="Blanchette R."/>
            <person name="Grigoriev I."/>
            <person name="Cullen D."/>
        </authorList>
    </citation>
    <scope>NUCLEOTIDE SEQUENCE [LARGE SCALE GENOMIC DNA]</scope>
    <source>
        <strain evidence="2 3">MAD-698-R-SB12</strain>
    </source>
</reference>
<feature type="region of interest" description="Disordered" evidence="1">
    <location>
        <begin position="111"/>
        <end position="130"/>
    </location>
</feature>
<accession>A0A1X6N7Q1</accession>
<dbReference type="EMBL" id="KZ110594">
    <property type="protein sequence ID" value="OSX64532.1"/>
    <property type="molecule type" value="Genomic_DNA"/>
</dbReference>
<name>A0A1X6N7Q1_9APHY</name>
<dbReference type="GeneID" id="36321843"/>